<dbReference type="Proteomes" id="UP000008864">
    <property type="component" value="Unassembled WGS sequence"/>
</dbReference>
<reference evidence="2" key="1">
    <citation type="journal article" date="2012" name="MBio">
        <title>Comparative genome analysis of Trichophyton rubrum and related dermatophytes reveals candidate genes involved in infection.</title>
        <authorList>
            <person name="Martinez D.A."/>
            <person name="Oliver B.G."/>
            <person name="Graeser Y."/>
            <person name="Goldberg J.M."/>
            <person name="Li W."/>
            <person name="Martinez-Rossi N.M."/>
            <person name="Monod M."/>
            <person name="Shelest E."/>
            <person name="Barton R.C."/>
            <person name="Birch E."/>
            <person name="Brakhage A.A."/>
            <person name="Chen Z."/>
            <person name="Gurr S.J."/>
            <person name="Heiman D."/>
            <person name="Heitman J."/>
            <person name="Kosti I."/>
            <person name="Rossi A."/>
            <person name="Saif S."/>
            <person name="Samalova M."/>
            <person name="Saunders C.W."/>
            <person name="Shea T."/>
            <person name="Summerbell R.C."/>
            <person name="Xu J."/>
            <person name="Young S."/>
            <person name="Zeng Q."/>
            <person name="Birren B.W."/>
            <person name="Cuomo C.A."/>
            <person name="White T.C."/>
        </authorList>
    </citation>
    <scope>NUCLEOTIDE SEQUENCE [LARGE SCALE GENOMIC DNA]</scope>
    <source>
        <strain evidence="2">ATCC MYA-4607 / CBS 118892</strain>
    </source>
</reference>
<name>A0A080WPG4_TRIRC</name>
<evidence type="ECO:0000313" key="1">
    <source>
        <dbReference type="EMBL" id="KFL62205.1"/>
    </source>
</evidence>
<evidence type="ECO:0000313" key="2">
    <source>
        <dbReference type="Proteomes" id="UP000008864"/>
    </source>
</evidence>
<dbReference type="HOGENOM" id="CLU_2135317_0_0_1"/>
<dbReference type="AlphaFoldDB" id="A0A080WPG4"/>
<keyword evidence="2" id="KW-1185">Reference proteome</keyword>
<sequence>MPARRFVSTRFLSYCIMMSLVSLLLELSKMLWPSRLSPSPSLLLCPLLHAENRVETRNHFHKLYNTHVILKSLHKHSYFLSRTVVLQGYKYRLKGRKRQRDSSYRALEQRQSA</sequence>
<dbReference type="VEuPathDB" id="FungiDB:TERG_12376"/>
<dbReference type="GeneID" id="71777586"/>
<dbReference type="RefSeq" id="XP_047606810.1">
    <property type="nucleotide sequence ID" value="XM_047751341.1"/>
</dbReference>
<proteinExistence type="predicted"/>
<protein>
    <submittedName>
        <fullName evidence="1">Uncharacterized protein</fullName>
    </submittedName>
</protein>
<gene>
    <name evidence="1" type="ORF">TERG_12376</name>
</gene>
<organism evidence="1 2">
    <name type="scientific">Trichophyton rubrum (strain ATCC MYA-4607 / CBS 118892)</name>
    <name type="common">Athlete's foot fungus</name>
    <dbReference type="NCBI Taxonomy" id="559305"/>
    <lineage>
        <taxon>Eukaryota</taxon>
        <taxon>Fungi</taxon>
        <taxon>Dikarya</taxon>
        <taxon>Ascomycota</taxon>
        <taxon>Pezizomycotina</taxon>
        <taxon>Eurotiomycetes</taxon>
        <taxon>Eurotiomycetidae</taxon>
        <taxon>Onygenales</taxon>
        <taxon>Arthrodermataceae</taxon>
        <taxon>Trichophyton</taxon>
    </lineage>
</organism>
<dbReference type="EMBL" id="GG700654">
    <property type="protein sequence ID" value="KFL62205.1"/>
    <property type="molecule type" value="Genomic_DNA"/>
</dbReference>
<accession>A0A080WPG4</accession>
<dbReference type="InParanoid" id="A0A080WPG4"/>